<feature type="region of interest" description="Disordered" evidence="1">
    <location>
        <begin position="435"/>
        <end position="459"/>
    </location>
</feature>
<keyword evidence="3" id="KW-1185">Reference proteome</keyword>
<sequence length="459" mass="51251">MAACLEPTRNHEARSNLIIEIESVQTKLGFTAYDVLRLPMYKTQAEHAINHANLVVELSLPACTCVGKGIALVGKSSAIMISMECSKIAAVNTAWGSISTPLLRRAYDALIDTPPPLKGFYTITRDYPSFLGAGDIRSANFPAVLPNPGYALDHPFSVYFNGVEYCPETYFAKCPRSSRLYHRHQEYSFWFAVAYSIDDTELTWANHKVEVETYMISTMTRQAEPRFSAYWSLFGYQLNKYPLSGDLTSQVEPDGTIHRVVVPGSPYRPEIVSPELWQMVADALKIELIIIMAHIPVARVGRRAYKTVVSRGDHRNPQVFLFLEEDGEYRCVVPFVDRPAEWRFTGHIPPHHNTPTRRPRAVALNTARVAALRESNLRRCPFIETDDWGIPTHLDQPAGGPPIVPVAIPAIFPGFPVGIHVAPFKPLNPLSPDANPTEWPAGRAAGTLRHLNPSSGRWI</sequence>
<dbReference type="EMBL" id="JAZHXI010000018">
    <property type="protein sequence ID" value="KAL2061518.1"/>
    <property type="molecule type" value="Genomic_DNA"/>
</dbReference>
<evidence type="ECO:0000256" key="1">
    <source>
        <dbReference type="SAM" id="MobiDB-lite"/>
    </source>
</evidence>
<evidence type="ECO:0000313" key="3">
    <source>
        <dbReference type="Proteomes" id="UP001595075"/>
    </source>
</evidence>
<name>A0ABR4BV76_9HELO</name>
<evidence type="ECO:0000313" key="2">
    <source>
        <dbReference type="EMBL" id="KAL2061518.1"/>
    </source>
</evidence>
<gene>
    <name evidence="2" type="ORF">VTL71DRAFT_6895</name>
</gene>
<reference evidence="2 3" key="1">
    <citation type="journal article" date="2024" name="Commun. Biol.">
        <title>Comparative genomic analysis of thermophilic fungi reveals convergent evolutionary adaptations and gene losses.</title>
        <authorList>
            <person name="Steindorff A.S."/>
            <person name="Aguilar-Pontes M.V."/>
            <person name="Robinson A.J."/>
            <person name="Andreopoulos B."/>
            <person name="LaButti K."/>
            <person name="Kuo A."/>
            <person name="Mondo S."/>
            <person name="Riley R."/>
            <person name="Otillar R."/>
            <person name="Haridas S."/>
            <person name="Lipzen A."/>
            <person name="Grimwood J."/>
            <person name="Schmutz J."/>
            <person name="Clum A."/>
            <person name="Reid I.D."/>
            <person name="Moisan M.C."/>
            <person name="Butler G."/>
            <person name="Nguyen T.T.M."/>
            <person name="Dewar K."/>
            <person name="Conant G."/>
            <person name="Drula E."/>
            <person name="Henrissat B."/>
            <person name="Hansel C."/>
            <person name="Singer S."/>
            <person name="Hutchinson M.I."/>
            <person name="de Vries R.P."/>
            <person name="Natvig D.O."/>
            <person name="Powell A.J."/>
            <person name="Tsang A."/>
            <person name="Grigoriev I.V."/>
        </authorList>
    </citation>
    <scope>NUCLEOTIDE SEQUENCE [LARGE SCALE GENOMIC DNA]</scope>
    <source>
        <strain evidence="2 3">CBS 494.80</strain>
    </source>
</reference>
<dbReference type="Proteomes" id="UP001595075">
    <property type="component" value="Unassembled WGS sequence"/>
</dbReference>
<organism evidence="2 3">
    <name type="scientific">Oculimacula yallundae</name>
    <dbReference type="NCBI Taxonomy" id="86028"/>
    <lineage>
        <taxon>Eukaryota</taxon>
        <taxon>Fungi</taxon>
        <taxon>Dikarya</taxon>
        <taxon>Ascomycota</taxon>
        <taxon>Pezizomycotina</taxon>
        <taxon>Leotiomycetes</taxon>
        <taxon>Helotiales</taxon>
        <taxon>Ploettnerulaceae</taxon>
        <taxon>Oculimacula</taxon>
    </lineage>
</organism>
<protein>
    <submittedName>
        <fullName evidence="2">Uncharacterized protein</fullName>
    </submittedName>
</protein>
<proteinExistence type="predicted"/>
<comment type="caution">
    <text evidence="2">The sequence shown here is derived from an EMBL/GenBank/DDBJ whole genome shotgun (WGS) entry which is preliminary data.</text>
</comment>
<accession>A0ABR4BV76</accession>